<feature type="domain" description="CRM" evidence="3">
    <location>
        <begin position="1"/>
        <end position="97"/>
    </location>
</feature>
<name>A0AAU9DEV9_9FUSO</name>
<protein>
    <submittedName>
        <fullName evidence="4">RNA-binding protein</fullName>
    </submittedName>
</protein>
<dbReference type="SMART" id="SM01103">
    <property type="entry name" value="CRS1_YhbY"/>
    <property type="match status" value="1"/>
</dbReference>
<reference evidence="4 5" key="1">
    <citation type="submission" date="2022-11" db="EMBL/GenBank/DDBJ databases">
        <title>Haliovirga abyssi gen. nov., sp. nov., a mesophilic fermentative bacterium isolated from the Iheya North hydrothermal field and the proposal of Haliovirgaceae fam. nov.</title>
        <authorList>
            <person name="Miyazaki U."/>
            <person name="Tame A."/>
            <person name="Miyazaki J."/>
            <person name="Takai K."/>
            <person name="Sawayama S."/>
            <person name="Kitajima M."/>
            <person name="Okamoto A."/>
            <person name="Nakagawa S."/>
        </authorList>
    </citation>
    <scope>NUCLEOTIDE SEQUENCE [LARGE SCALE GENOMIC DNA]</scope>
    <source>
        <strain evidence="4 5">IC12</strain>
    </source>
</reference>
<accession>A0AAU9DEV9</accession>
<proteinExistence type="predicted"/>
<dbReference type="InterPro" id="IPR035920">
    <property type="entry name" value="YhbY-like_sf"/>
</dbReference>
<dbReference type="PANTHER" id="PTHR40065">
    <property type="entry name" value="RNA-BINDING PROTEIN YHBY"/>
    <property type="match status" value="1"/>
</dbReference>
<evidence type="ECO:0000256" key="2">
    <source>
        <dbReference type="PROSITE-ProRule" id="PRU00626"/>
    </source>
</evidence>
<dbReference type="PANTHER" id="PTHR40065:SF3">
    <property type="entry name" value="RNA-BINDING PROTEIN YHBY"/>
    <property type="match status" value="1"/>
</dbReference>
<dbReference type="InterPro" id="IPR051925">
    <property type="entry name" value="RNA-binding_domain"/>
</dbReference>
<dbReference type="SUPFAM" id="SSF75471">
    <property type="entry name" value="YhbY-like"/>
    <property type="match status" value="1"/>
</dbReference>
<gene>
    <name evidence="4" type="ORF">HLVA_04660</name>
</gene>
<evidence type="ECO:0000256" key="1">
    <source>
        <dbReference type="ARBA" id="ARBA00022884"/>
    </source>
</evidence>
<dbReference type="GO" id="GO:0003723">
    <property type="term" value="F:RNA binding"/>
    <property type="evidence" value="ECO:0007669"/>
    <property type="project" value="UniProtKB-UniRule"/>
</dbReference>
<dbReference type="Gene3D" id="3.30.110.60">
    <property type="entry name" value="YhbY-like"/>
    <property type="match status" value="1"/>
</dbReference>
<sequence length="101" mass="11432">MKITSKRRAYLRKLANKEVAIIRVGKDGISENLIEALNKALTARELVKIKVLNNSEEDIKKVGYEIAEKVKAELIHILGKTAVFFRENEEKPIISTELKGI</sequence>
<evidence type="ECO:0000259" key="3">
    <source>
        <dbReference type="PROSITE" id="PS51295"/>
    </source>
</evidence>
<dbReference type="Proteomes" id="UP001321582">
    <property type="component" value="Chromosome"/>
</dbReference>
<dbReference type="EMBL" id="AP027059">
    <property type="protein sequence ID" value="BDU49897.1"/>
    <property type="molecule type" value="Genomic_DNA"/>
</dbReference>
<keyword evidence="5" id="KW-1185">Reference proteome</keyword>
<dbReference type="InterPro" id="IPR001890">
    <property type="entry name" value="RNA-binding_CRM"/>
</dbReference>
<organism evidence="4 5">
    <name type="scientific">Haliovirga abyssi</name>
    <dbReference type="NCBI Taxonomy" id="2996794"/>
    <lineage>
        <taxon>Bacteria</taxon>
        <taxon>Fusobacteriati</taxon>
        <taxon>Fusobacteriota</taxon>
        <taxon>Fusobacteriia</taxon>
        <taxon>Fusobacteriales</taxon>
        <taxon>Haliovirgaceae</taxon>
        <taxon>Haliovirga</taxon>
    </lineage>
</organism>
<dbReference type="KEGG" id="haby:HLVA_04660"/>
<dbReference type="AlphaFoldDB" id="A0AAU9DEV9"/>
<keyword evidence="1 2" id="KW-0694">RNA-binding</keyword>
<dbReference type="Pfam" id="PF01985">
    <property type="entry name" value="CRS1_YhbY"/>
    <property type="match status" value="1"/>
</dbReference>
<evidence type="ECO:0000313" key="5">
    <source>
        <dbReference type="Proteomes" id="UP001321582"/>
    </source>
</evidence>
<dbReference type="PROSITE" id="PS51295">
    <property type="entry name" value="CRM"/>
    <property type="match status" value="1"/>
</dbReference>
<evidence type="ECO:0000313" key="4">
    <source>
        <dbReference type="EMBL" id="BDU49897.1"/>
    </source>
</evidence>
<dbReference type="RefSeq" id="WP_307904838.1">
    <property type="nucleotide sequence ID" value="NZ_AP027059.1"/>
</dbReference>